<comment type="caution">
    <text evidence="5">The sequence shown here is derived from an EMBL/GenBank/DDBJ whole genome shotgun (WGS) entry which is preliminary data.</text>
</comment>
<dbReference type="Pfam" id="PF00990">
    <property type="entry name" value="GGDEF"/>
    <property type="match status" value="1"/>
</dbReference>
<dbReference type="RefSeq" id="WP_106666831.1">
    <property type="nucleotide sequence ID" value="NZ_PGGM01000015.1"/>
</dbReference>
<evidence type="ECO:0000313" key="5">
    <source>
        <dbReference type="EMBL" id="PSH60921.1"/>
    </source>
</evidence>
<keyword evidence="3" id="KW-1133">Transmembrane helix</keyword>
<gene>
    <name evidence="5" type="ORF">CU103_25520</name>
</gene>
<keyword evidence="6" id="KW-1185">Reference proteome</keyword>
<proteinExistence type="predicted"/>
<dbReference type="PANTHER" id="PTHR45138:SF9">
    <property type="entry name" value="DIGUANYLATE CYCLASE DGCM-RELATED"/>
    <property type="match status" value="1"/>
</dbReference>
<dbReference type="EMBL" id="PGGM01000015">
    <property type="protein sequence ID" value="PSH60921.1"/>
    <property type="molecule type" value="Genomic_DNA"/>
</dbReference>
<dbReference type="InterPro" id="IPR029787">
    <property type="entry name" value="Nucleotide_cyclase"/>
</dbReference>
<dbReference type="SUPFAM" id="SSF55073">
    <property type="entry name" value="Nucleotide cyclase"/>
    <property type="match status" value="1"/>
</dbReference>
<keyword evidence="3" id="KW-0472">Membrane</keyword>
<dbReference type="GO" id="GO:0052621">
    <property type="term" value="F:diguanylate cyclase activity"/>
    <property type="evidence" value="ECO:0007669"/>
    <property type="project" value="UniProtKB-EC"/>
</dbReference>
<evidence type="ECO:0000256" key="2">
    <source>
        <dbReference type="ARBA" id="ARBA00034247"/>
    </source>
</evidence>
<dbReference type="EC" id="2.7.7.65" evidence="1"/>
<dbReference type="NCBIfam" id="TIGR00254">
    <property type="entry name" value="GGDEF"/>
    <property type="match status" value="1"/>
</dbReference>
<evidence type="ECO:0000313" key="6">
    <source>
        <dbReference type="Proteomes" id="UP000241764"/>
    </source>
</evidence>
<feature type="domain" description="GGDEF" evidence="4">
    <location>
        <begin position="117"/>
        <end position="249"/>
    </location>
</feature>
<dbReference type="InterPro" id="IPR000160">
    <property type="entry name" value="GGDEF_dom"/>
</dbReference>
<evidence type="ECO:0000256" key="1">
    <source>
        <dbReference type="ARBA" id="ARBA00012528"/>
    </source>
</evidence>
<comment type="catalytic activity">
    <reaction evidence="2">
        <text>2 GTP = 3',3'-c-di-GMP + 2 diphosphate</text>
        <dbReference type="Rhea" id="RHEA:24898"/>
        <dbReference type="ChEBI" id="CHEBI:33019"/>
        <dbReference type="ChEBI" id="CHEBI:37565"/>
        <dbReference type="ChEBI" id="CHEBI:58805"/>
        <dbReference type="EC" id="2.7.7.65"/>
    </reaction>
</comment>
<dbReference type="SMART" id="SM00267">
    <property type="entry name" value="GGDEF"/>
    <property type="match status" value="1"/>
</dbReference>
<dbReference type="PROSITE" id="PS50887">
    <property type="entry name" value="GGDEF"/>
    <property type="match status" value="1"/>
</dbReference>
<evidence type="ECO:0000256" key="3">
    <source>
        <dbReference type="SAM" id="Phobius"/>
    </source>
</evidence>
<dbReference type="InterPro" id="IPR043128">
    <property type="entry name" value="Rev_trsase/Diguanyl_cyclase"/>
</dbReference>
<dbReference type="Proteomes" id="UP000241764">
    <property type="component" value="Unassembled WGS sequence"/>
</dbReference>
<accession>A0A2P7B385</accession>
<name>A0A2P7B385_9HYPH</name>
<dbReference type="CDD" id="cd01949">
    <property type="entry name" value="GGDEF"/>
    <property type="match status" value="1"/>
</dbReference>
<evidence type="ECO:0000259" key="4">
    <source>
        <dbReference type="PROSITE" id="PS50887"/>
    </source>
</evidence>
<dbReference type="GO" id="GO:0005886">
    <property type="term" value="C:plasma membrane"/>
    <property type="evidence" value="ECO:0007669"/>
    <property type="project" value="TreeGrafter"/>
</dbReference>
<reference evidence="6" key="1">
    <citation type="submission" date="2017-11" db="EMBL/GenBank/DDBJ databases">
        <authorList>
            <person name="Kuznetsova I."/>
            <person name="Sazanova A."/>
            <person name="Chirak E."/>
            <person name="Safronova V."/>
            <person name="Willems A."/>
        </authorList>
    </citation>
    <scope>NUCLEOTIDE SEQUENCE [LARGE SCALE GENOMIC DNA]</scope>
    <source>
        <strain evidence="6">CCBAU 03422</strain>
    </source>
</reference>
<protein>
    <recommendedName>
        <fullName evidence="1">diguanylate cyclase</fullName>
        <ecNumber evidence="1">2.7.7.65</ecNumber>
    </recommendedName>
</protein>
<feature type="transmembrane region" description="Helical" evidence="3">
    <location>
        <begin position="20"/>
        <end position="39"/>
    </location>
</feature>
<dbReference type="GO" id="GO:0043709">
    <property type="term" value="P:cell adhesion involved in single-species biofilm formation"/>
    <property type="evidence" value="ECO:0007669"/>
    <property type="project" value="TreeGrafter"/>
</dbReference>
<dbReference type="GO" id="GO:1902201">
    <property type="term" value="P:negative regulation of bacterial-type flagellum-dependent cell motility"/>
    <property type="evidence" value="ECO:0007669"/>
    <property type="project" value="TreeGrafter"/>
</dbReference>
<dbReference type="Gene3D" id="3.30.70.270">
    <property type="match status" value="1"/>
</dbReference>
<sequence length="253" mass="27993">MKYYNLLELKFDGMAPIKQIVLLLVLGSILANVLAVVFFHLGGYDRADKTVYLTTLIVLVVGGPLGAFLIGQNYKLKVMAEELETAFRKDGMTGLTTRHEFHLRAERLIRNSNPALSAGAVLYIDADRFKTINDKFGHVIGDGVLLELGTMIRETLGRRDVGARFGGKEFAIFLTDADFGQAAWMAEKILLGARRISRNVQDKELSMTVSIGVSFHEPGQTLEHLLATADDCLLQAKEQGRNRVVFAKIKSHA</sequence>
<keyword evidence="3" id="KW-0812">Transmembrane</keyword>
<dbReference type="InterPro" id="IPR050469">
    <property type="entry name" value="Diguanylate_Cyclase"/>
</dbReference>
<feature type="transmembrane region" description="Helical" evidence="3">
    <location>
        <begin position="51"/>
        <end position="70"/>
    </location>
</feature>
<dbReference type="OrthoDB" id="9812260at2"/>
<organism evidence="5 6">
    <name type="scientific">Phyllobacterium sophorae</name>
    <dbReference type="NCBI Taxonomy" id="1520277"/>
    <lineage>
        <taxon>Bacteria</taxon>
        <taxon>Pseudomonadati</taxon>
        <taxon>Pseudomonadota</taxon>
        <taxon>Alphaproteobacteria</taxon>
        <taxon>Hyphomicrobiales</taxon>
        <taxon>Phyllobacteriaceae</taxon>
        <taxon>Phyllobacterium</taxon>
    </lineage>
</organism>
<dbReference type="AlphaFoldDB" id="A0A2P7B385"/>
<dbReference type="PANTHER" id="PTHR45138">
    <property type="entry name" value="REGULATORY COMPONENTS OF SENSORY TRANSDUCTION SYSTEM"/>
    <property type="match status" value="1"/>
</dbReference>